<dbReference type="InterPro" id="IPR016024">
    <property type="entry name" value="ARM-type_fold"/>
</dbReference>
<evidence type="ECO:0000313" key="2">
    <source>
        <dbReference type="Proteomes" id="UP000177583"/>
    </source>
</evidence>
<organism evidence="1 2">
    <name type="scientific">Candidatus Lambdaproteobacteria bacterium RIFOXYD2_FULL_56_26</name>
    <dbReference type="NCBI Taxonomy" id="1817773"/>
    <lineage>
        <taxon>Bacteria</taxon>
        <taxon>Pseudomonadati</taxon>
        <taxon>Pseudomonadota</taxon>
        <taxon>Candidatus Lambdaproteobacteria</taxon>
    </lineage>
</organism>
<dbReference type="AlphaFoldDB" id="A0A1F6GLN9"/>
<accession>A0A1F6GLN9</accession>
<name>A0A1F6GLN9_9PROT</name>
<proteinExistence type="predicted"/>
<protein>
    <recommendedName>
        <fullName evidence="3">HEAT repeat domain-containing protein</fullName>
    </recommendedName>
</protein>
<dbReference type="InterPro" id="IPR011989">
    <property type="entry name" value="ARM-like"/>
</dbReference>
<dbReference type="EMBL" id="MFNF01000061">
    <property type="protein sequence ID" value="OGG99028.1"/>
    <property type="molecule type" value="Genomic_DNA"/>
</dbReference>
<dbReference type="Proteomes" id="UP000177583">
    <property type="component" value="Unassembled WGS sequence"/>
</dbReference>
<reference evidence="1 2" key="1">
    <citation type="journal article" date="2016" name="Nat. Commun.">
        <title>Thousands of microbial genomes shed light on interconnected biogeochemical processes in an aquifer system.</title>
        <authorList>
            <person name="Anantharaman K."/>
            <person name="Brown C.T."/>
            <person name="Hug L.A."/>
            <person name="Sharon I."/>
            <person name="Castelle C.J."/>
            <person name="Probst A.J."/>
            <person name="Thomas B.C."/>
            <person name="Singh A."/>
            <person name="Wilkins M.J."/>
            <person name="Karaoz U."/>
            <person name="Brodie E.L."/>
            <person name="Williams K.H."/>
            <person name="Hubbard S.S."/>
            <person name="Banfield J.F."/>
        </authorList>
    </citation>
    <scope>NUCLEOTIDE SEQUENCE [LARGE SCALE GENOMIC DNA]</scope>
</reference>
<evidence type="ECO:0008006" key="3">
    <source>
        <dbReference type="Google" id="ProtNLM"/>
    </source>
</evidence>
<gene>
    <name evidence="1" type="ORF">A2557_09680</name>
</gene>
<comment type="caution">
    <text evidence="1">The sequence shown here is derived from an EMBL/GenBank/DDBJ whole genome shotgun (WGS) entry which is preliminary data.</text>
</comment>
<evidence type="ECO:0000313" key="1">
    <source>
        <dbReference type="EMBL" id="OGG99028.1"/>
    </source>
</evidence>
<dbReference type="SUPFAM" id="SSF48371">
    <property type="entry name" value="ARM repeat"/>
    <property type="match status" value="1"/>
</dbReference>
<dbReference type="Gene3D" id="1.25.10.10">
    <property type="entry name" value="Leucine-rich Repeat Variant"/>
    <property type="match status" value="1"/>
</dbReference>
<sequence length="136" mass="15057">MIDLKEQETQAAFLADQLNDGEIDNVRLMLQMVKGYYAHFPRLLADQRFRVRAGVYVLLQELAETGCEGCGGLAKLIEPILHHKEAVFRADAATALGVIGGPEQVHALRPLLSDPQFQVAELAAESINEILERYPS</sequence>